<comment type="cofactor">
    <cofactor evidence="1">
        <name>Mg(2+)</name>
        <dbReference type="ChEBI" id="CHEBI:18420"/>
    </cofactor>
</comment>
<proteinExistence type="predicted"/>
<comment type="caution">
    <text evidence="5">The sequence shown here is derived from an EMBL/GenBank/DDBJ whole genome shotgun (WGS) entry which is preliminary data.</text>
</comment>
<evidence type="ECO:0000259" key="4">
    <source>
        <dbReference type="Pfam" id="PF03328"/>
    </source>
</evidence>
<keyword evidence="5" id="KW-0456">Lyase</keyword>
<dbReference type="PIRSF" id="PIRSF015582">
    <property type="entry name" value="Cit_lyase_B"/>
    <property type="match status" value="1"/>
</dbReference>
<reference evidence="6" key="1">
    <citation type="journal article" date="2019" name="Int. J. Syst. Evol. Microbiol.">
        <title>The Global Catalogue of Microorganisms (GCM) 10K type strain sequencing project: providing services to taxonomists for standard genome sequencing and annotation.</title>
        <authorList>
            <consortium name="The Broad Institute Genomics Platform"/>
            <consortium name="The Broad Institute Genome Sequencing Center for Infectious Disease"/>
            <person name="Wu L."/>
            <person name="Ma J."/>
        </authorList>
    </citation>
    <scope>NUCLEOTIDE SEQUENCE [LARGE SCALE GENOMIC DNA]</scope>
    <source>
        <strain evidence="6">CCM 8653</strain>
    </source>
</reference>
<accession>A0ABQ2BDL4</accession>
<dbReference type="RefSeq" id="WP_229738452.1">
    <property type="nucleotide sequence ID" value="NZ_BMDG01000018.1"/>
</dbReference>
<keyword evidence="6" id="KW-1185">Reference proteome</keyword>
<evidence type="ECO:0000313" key="6">
    <source>
        <dbReference type="Proteomes" id="UP000632535"/>
    </source>
</evidence>
<dbReference type="PANTHER" id="PTHR32308">
    <property type="entry name" value="LYASE BETA SUBUNIT, PUTATIVE (AFU_ORTHOLOGUE AFUA_4G13030)-RELATED"/>
    <property type="match status" value="1"/>
</dbReference>
<dbReference type="InterPro" id="IPR005000">
    <property type="entry name" value="Aldolase/citrate-lyase_domain"/>
</dbReference>
<protein>
    <submittedName>
        <fullName evidence="5">CoA ester lyase</fullName>
    </submittedName>
</protein>
<dbReference type="Pfam" id="PF03328">
    <property type="entry name" value="HpcH_HpaI"/>
    <property type="match status" value="1"/>
</dbReference>
<dbReference type="InterPro" id="IPR040442">
    <property type="entry name" value="Pyrv_kinase-like_dom_sf"/>
</dbReference>
<keyword evidence="2" id="KW-0479">Metal-binding</keyword>
<sequence>MTGAGAHGPAAGGAPVPPLTLLYVPADRPDRVAKALASGADAVLVDLEDAVAPGAKDAARGNLAGLLGGRAAGPEPAGLEVQVRINAAGTPWHAADVAAVAALPPSVGVRVPKVESVSQVCALAGALPGRPLHLLLESALGVERAFELASASAQVASVGLGEADLRSDLRVDDEAGLAWPRSRVVVAARAAGLPAPAMSAYTHVRDLDGLAASCRAGRALGFCGRTAIHPGQLDVIRQAFAPTERDVERAREVVARVAEAADAGSGTVVLADGTFLDVAMIDRARWVLALADRAGA</sequence>
<dbReference type="PANTHER" id="PTHR32308:SF10">
    <property type="entry name" value="CITRATE LYASE SUBUNIT BETA"/>
    <property type="match status" value="1"/>
</dbReference>
<evidence type="ECO:0000313" key="5">
    <source>
        <dbReference type="EMBL" id="GGI11958.1"/>
    </source>
</evidence>
<organism evidence="5 6">
    <name type="scientific">Isoptericola cucumis</name>
    <dbReference type="NCBI Taxonomy" id="1776856"/>
    <lineage>
        <taxon>Bacteria</taxon>
        <taxon>Bacillati</taxon>
        <taxon>Actinomycetota</taxon>
        <taxon>Actinomycetes</taxon>
        <taxon>Micrococcales</taxon>
        <taxon>Promicromonosporaceae</taxon>
        <taxon>Isoptericola</taxon>
    </lineage>
</organism>
<name>A0ABQ2BDL4_9MICO</name>
<dbReference type="Gene3D" id="3.20.20.60">
    <property type="entry name" value="Phosphoenolpyruvate-binding domains"/>
    <property type="match status" value="1"/>
</dbReference>
<gene>
    <name evidence="5" type="ORF">GCM10007368_38780</name>
</gene>
<dbReference type="InterPro" id="IPR011206">
    <property type="entry name" value="Citrate_lyase_beta/mcl1/mcl2"/>
</dbReference>
<evidence type="ECO:0000256" key="2">
    <source>
        <dbReference type="ARBA" id="ARBA00022723"/>
    </source>
</evidence>
<feature type="domain" description="HpcH/HpaI aldolase/citrate lyase" evidence="4">
    <location>
        <begin position="20"/>
        <end position="230"/>
    </location>
</feature>
<dbReference type="GO" id="GO:0016829">
    <property type="term" value="F:lyase activity"/>
    <property type="evidence" value="ECO:0007669"/>
    <property type="project" value="UniProtKB-KW"/>
</dbReference>
<evidence type="ECO:0000256" key="3">
    <source>
        <dbReference type="ARBA" id="ARBA00022842"/>
    </source>
</evidence>
<dbReference type="EMBL" id="BMDG01000018">
    <property type="protein sequence ID" value="GGI11958.1"/>
    <property type="molecule type" value="Genomic_DNA"/>
</dbReference>
<dbReference type="SUPFAM" id="SSF51621">
    <property type="entry name" value="Phosphoenolpyruvate/pyruvate domain"/>
    <property type="match status" value="1"/>
</dbReference>
<dbReference type="InterPro" id="IPR015813">
    <property type="entry name" value="Pyrv/PenolPyrv_kinase-like_dom"/>
</dbReference>
<evidence type="ECO:0000256" key="1">
    <source>
        <dbReference type="ARBA" id="ARBA00001946"/>
    </source>
</evidence>
<keyword evidence="3" id="KW-0460">Magnesium</keyword>
<dbReference type="Proteomes" id="UP000632535">
    <property type="component" value="Unassembled WGS sequence"/>
</dbReference>